<comment type="similarity">
    <text evidence="2 12">Belongs to the taffazin family.</text>
</comment>
<dbReference type="EMBL" id="MCFL01000025">
    <property type="protein sequence ID" value="ORZ34886.1"/>
    <property type="molecule type" value="Genomic_DNA"/>
</dbReference>
<name>A0A1Y2HJZ3_9FUNG</name>
<dbReference type="InterPro" id="IPR002123">
    <property type="entry name" value="Plipid/glycerol_acylTrfase"/>
</dbReference>
<dbReference type="GO" id="GO:0035965">
    <property type="term" value="P:cardiolipin acyl-chain remodeling"/>
    <property type="evidence" value="ECO:0007669"/>
    <property type="project" value="TreeGrafter"/>
</dbReference>
<dbReference type="CDD" id="cd07989">
    <property type="entry name" value="LPLAT_AGPAT-like"/>
    <property type="match status" value="1"/>
</dbReference>
<proteinExistence type="inferred from homology"/>
<dbReference type="Pfam" id="PF01553">
    <property type="entry name" value="Acyltransferase"/>
    <property type="match status" value="1"/>
</dbReference>
<evidence type="ECO:0000256" key="10">
    <source>
        <dbReference type="ARBA" id="ARBA00024323"/>
    </source>
</evidence>
<feature type="non-terminal residue" evidence="14">
    <location>
        <position position="1"/>
    </location>
</feature>
<evidence type="ECO:0000256" key="8">
    <source>
        <dbReference type="ARBA" id="ARBA00023136"/>
    </source>
</evidence>
<keyword evidence="6" id="KW-0443">Lipid metabolism</keyword>
<keyword evidence="8" id="KW-0472">Membrane</keyword>
<dbReference type="PANTHER" id="PTHR12497:SF0">
    <property type="entry name" value="TAFAZZIN"/>
    <property type="match status" value="1"/>
</dbReference>
<evidence type="ECO:0000313" key="14">
    <source>
        <dbReference type="EMBL" id="ORZ34886.1"/>
    </source>
</evidence>
<accession>A0A1Y2HJZ3</accession>
<organism evidence="14 15">
    <name type="scientific">Catenaria anguillulae PL171</name>
    <dbReference type="NCBI Taxonomy" id="765915"/>
    <lineage>
        <taxon>Eukaryota</taxon>
        <taxon>Fungi</taxon>
        <taxon>Fungi incertae sedis</taxon>
        <taxon>Blastocladiomycota</taxon>
        <taxon>Blastocladiomycetes</taxon>
        <taxon>Blastocladiales</taxon>
        <taxon>Catenariaceae</taxon>
        <taxon>Catenaria</taxon>
    </lineage>
</organism>
<dbReference type="GO" id="GO:0007007">
    <property type="term" value="P:inner mitochondrial membrane organization"/>
    <property type="evidence" value="ECO:0007669"/>
    <property type="project" value="TreeGrafter"/>
</dbReference>
<sequence>VDDPVMWGLLKNRTFVSRIDDLRWTLGAQELCFQNLPLSWFFTCGKAIPIIRGKGVYQVAMDYAVDRLNHGNWVHIFPEGRVHQEDTMLPFKWGVGRLIIDSKLPPLVVPIYHQGFAKMHPLNGGWVPNPFASALHVTIGDAIDTAPWRGQGESLTSYLGANAASTQPPADVLASPRLHRQWITAQLQERMAEMQTKVMGKRPKMVEAGDAEVGKAPWN</sequence>
<evidence type="ECO:0000256" key="5">
    <source>
        <dbReference type="ARBA" id="ARBA00022792"/>
    </source>
</evidence>
<feature type="domain" description="Phospholipid/glycerol acyltransferase" evidence="13">
    <location>
        <begin position="1"/>
        <end position="116"/>
    </location>
</feature>
<dbReference type="GO" id="GO:0005743">
    <property type="term" value="C:mitochondrial inner membrane"/>
    <property type="evidence" value="ECO:0007669"/>
    <property type="project" value="UniProtKB-SubCell"/>
</dbReference>
<dbReference type="Proteomes" id="UP000193411">
    <property type="component" value="Unassembled WGS sequence"/>
</dbReference>
<dbReference type="PANTHER" id="PTHR12497">
    <property type="entry name" value="TAZ PROTEIN TAFAZZIN"/>
    <property type="match status" value="1"/>
</dbReference>
<evidence type="ECO:0000256" key="11">
    <source>
        <dbReference type="ARBA" id="ARBA00047906"/>
    </source>
</evidence>
<comment type="catalytic activity">
    <reaction evidence="11">
        <text>1'-[1,2-diacyl-sn-glycero-3-phospho],3'-[1-acyl-sn-glycero-3-phospho]-glycerol + a 1,2-diacyl-sn-glycero-3-phosphocholine = a cardiolipin + a 1-acyl-sn-glycero-3-phosphocholine</text>
        <dbReference type="Rhea" id="RHEA:33731"/>
        <dbReference type="ChEBI" id="CHEBI:57643"/>
        <dbReference type="ChEBI" id="CHEBI:58168"/>
        <dbReference type="ChEBI" id="CHEBI:62237"/>
        <dbReference type="ChEBI" id="CHEBI:64743"/>
    </reaction>
    <physiologicalReaction direction="left-to-right" evidence="11">
        <dbReference type="Rhea" id="RHEA:33732"/>
    </physiologicalReaction>
    <physiologicalReaction direction="right-to-left" evidence="11">
        <dbReference type="Rhea" id="RHEA:33733"/>
    </physiologicalReaction>
</comment>
<keyword evidence="9 14" id="KW-0012">Acyltransferase</keyword>
<dbReference type="SMART" id="SM00563">
    <property type="entry name" value="PlsC"/>
    <property type="match status" value="1"/>
</dbReference>
<keyword evidence="15" id="KW-1185">Reference proteome</keyword>
<dbReference type="GO" id="GO:0047184">
    <property type="term" value="F:1-acylglycerophosphocholine O-acyltransferase activity"/>
    <property type="evidence" value="ECO:0007669"/>
    <property type="project" value="TreeGrafter"/>
</dbReference>
<dbReference type="GO" id="GO:0005741">
    <property type="term" value="C:mitochondrial outer membrane"/>
    <property type="evidence" value="ECO:0007669"/>
    <property type="project" value="UniProtKB-SubCell"/>
</dbReference>
<gene>
    <name evidence="14" type="ORF">BCR44DRAFT_119841</name>
</gene>
<evidence type="ECO:0000256" key="12">
    <source>
        <dbReference type="RuleBase" id="RU365062"/>
    </source>
</evidence>
<evidence type="ECO:0000313" key="15">
    <source>
        <dbReference type="Proteomes" id="UP000193411"/>
    </source>
</evidence>
<evidence type="ECO:0000256" key="4">
    <source>
        <dbReference type="ARBA" id="ARBA00022787"/>
    </source>
</evidence>
<keyword evidence="5" id="KW-0999">Mitochondrion inner membrane</keyword>
<dbReference type="AlphaFoldDB" id="A0A1Y2HJZ3"/>
<dbReference type="OrthoDB" id="193467at2759"/>
<evidence type="ECO:0000256" key="3">
    <source>
        <dbReference type="ARBA" id="ARBA00022679"/>
    </source>
</evidence>
<dbReference type="STRING" id="765915.A0A1Y2HJZ3"/>
<dbReference type="SUPFAM" id="SSF69593">
    <property type="entry name" value="Glycerol-3-phosphate (1)-acyltransferase"/>
    <property type="match status" value="1"/>
</dbReference>
<reference evidence="14 15" key="1">
    <citation type="submission" date="2016-07" db="EMBL/GenBank/DDBJ databases">
        <title>Pervasive Adenine N6-methylation of Active Genes in Fungi.</title>
        <authorList>
            <consortium name="DOE Joint Genome Institute"/>
            <person name="Mondo S.J."/>
            <person name="Dannebaum R.O."/>
            <person name="Kuo R.C."/>
            <person name="Labutti K."/>
            <person name="Haridas S."/>
            <person name="Kuo A."/>
            <person name="Salamov A."/>
            <person name="Ahrendt S.R."/>
            <person name="Lipzen A."/>
            <person name="Sullivan W."/>
            <person name="Andreopoulos W.B."/>
            <person name="Clum A."/>
            <person name="Lindquist E."/>
            <person name="Daum C."/>
            <person name="Ramamoorthy G.K."/>
            <person name="Gryganskyi A."/>
            <person name="Culley D."/>
            <person name="Magnuson J.K."/>
            <person name="James T.Y."/>
            <person name="O'Malley M.A."/>
            <person name="Stajich J.E."/>
            <person name="Spatafora J.W."/>
            <person name="Visel A."/>
            <person name="Grigoriev I.V."/>
        </authorList>
    </citation>
    <scope>NUCLEOTIDE SEQUENCE [LARGE SCALE GENOMIC DNA]</scope>
    <source>
        <strain evidence="14 15">PL171</strain>
    </source>
</reference>
<evidence type="ECO:0000256" key="6">
    <source>
        <dbReference type="ARBA" id="ARBA00023098"/>
    </source>
</evidence>
<evidence type="ECO:0000256" key="2">
    <source>
        <dbReference type="ARBA" id="ARBA00010524"/>
    </source>
</evidence>
<keyword evidence="4" id="KW-1000">Mitochondrion outer membrane</keyword>
<dbReference type="InterPro" id="IPR000872">
    <property type="entry name" value="Tafazzin"/>
</dbReference>
<evidence type="ECO:0000256" key="1">
    <source>
        <dbReference type="ARBA" id="ARBA00004137"/>
    </source>
</evidence>
<comment type="subcellular location">
    <subcellularLocation>
        <location evidence="1">Mitochondrion inner membrane</location>
        <topology evidence="1">Peripheral membrane protein</topology>
        <orientation evidence="1">Intermembrane side</orientation>
    </subcellularLocation>
    <subcellularLocation>
        <location evidence="10">Mitochondrion outer membrane</location>
        <topology evidence="10">Peripheral membrane protein</topology>
        <orientation evidence="10">Intermembrane side</orientation>
    </subcellularLocation>
</comment>
<keyword evidence="3 14" id="KW-0808">Transferase</keyword>
<protein>
    <recommendedName>
        <fullName evidence="12">Tafazzin family protein</fullName>
    </recommendedName>
</protein>
<comment type="caution">
    <text evidence="14">The sequence shown here is derived from an EMBL/GenBank/DDBJ whole genome shotgun (WGS) entry which is preliminary data.</text>
</comment>
<evidence type="ECO:0000259" key="13">
    <source>
        <dbReference type="SMART" id="SM00563"/>
    </source>
</evidence>
<keyword evidence="7" id="KW-0496">Mitochondrion</keyword>
<evidence type="ECO:0000256" key="9">
    <source>
        <dbReference type="ARBA" id="ARBA00023315"/>
    </source>
</evidence>
<evidence type="ECO:0000256" key="7">
    <source>
        <dbReference type="ARBA" id="ARBA00023128"/>
    </source>
</evidence>
<dbReference type="PRINTS" id="PR00979">
    <property type="entry name" value="TAFAZZIN"/>
</dbReference>